<protein>
    <submittedName>
        <fullName evidence="2">Uncharacterized protein</fullName>
    </submittedName>
</protein>
<evidence type="ECO:0000313" key="2">
    <source>
        <dbReference type="EMBL" id="EDT06626.1"/>
    </source>
</evidence>
<comment type="caution">
    <text evidence="2">The sequence shown here is derived from an EMBL/GenBank/DDBJ whole genome shotgun (WGS) entry which is preliminary data.</text>
</comment>
<dbReference type="EMBL" id="ABLD01000051">
    <property type="protein sequence ID" value="EDT06626.1"/>
    <property type="molecule type" value="Genomic_DNA"/>
</dbReference>
<keyword evidence="3" id="KW-1185">Reference proteome</keyword>
<evidence type="ECO:0000256" key="1">
    <source>
        <dbReference type="SAM" id="MobiDB-lite"/>
    </source>
</evidence>
<dbReference type="RefSeq" id="WP_006053165.1">
    <property type="nucleotide sequence ID" value="NZ_ABLD01000051.1"/>
</dbReference>
<reference evidence="2 3" key="1">
    <citation type="submission" date="2008-03" db="EMBL/GenBank/DDBJ databases">
        <title>Sequencing of the draft genome and assembly of Burkholderia graminis C4D1M.</title>
        <authorList>
            <consortium name="US DOE Joint Genome Institute (JGI-PGF)"/>
            <person name="Copeland A."/>
            <person name="Lucas S."/>
            <person name="Lapidus A."/>
            <person name="Glavina del Rio T."/>
            <person name="Dalin E."/>
            <person name="Tice H."/>
            <person name="Bruce D."/>
            <person name="Goodwin L."/>
            <person name="Pitluck S."/>
            <person name="Larimer F."/>
            <person name="Land M.L."/>
            <person name="Hauser L."/>
            <person name="Tiedje J."/>
            <person name="Richardson P."/>
        </authorList>
    </citation>
    <scope>NUCLEOTIDE SEQUENCE [LARGE SCALE GENOMIC DNA]</scope>
    <source>
        <strain evidence="3">ATCC 700544 / DSM 17151 / LMG 18924 / NCIMB 13744 / C4D1M</strain>
    </source>
</reference>
<gene>
    <name evidence="2" type="ORF">BgramDRAFT_6599</name>
</gene>
<proteinExistence type="predicted"/>
<accession>B1GB65</accession>
<sequence>MVKSVKPPINTRRMPTVNKSGGLLSKVEPTHVIQAVDSATGMFKSIADYGAESQRTERARIEAETKRLEIKADVLKHGIDFEEKKQILENERKRDEDGHIRDLRRIDNRHDLAMKNESERSRLLDMLERGEITAEECRTLLDSRDFTSHTDTDNH</sequence>
<organism evidence="2 3">
    <name type="scientific">Paraburkholderia graminis (strain ATCC 700544 / DSM 17151 / LMG 18924 / NCIMB 13744 / C4D1M)</name>
    <dbReference type="NCBI Taxonomy" id="396598"/>
    <lineage>
        <taxon>Bacteria</taxon>
        <taxon>Pseudomonadati</taxon>
        <taxon>Pseudomonadota</taxon>
        <taxon>Betaproteobacteria</taxon>
        <taxon>Burkholderiales</taxon>
        <taxon>Burkholderiaceae</taxon>
        <taxon>Paraburkholderia</taxon>
    </lineage>
</organism>
<feature type="region of interest" description="Disordered" evidence="1">
    <location>
        <begin position="1"/>
        <end position="23"/>
    </location>
</feature>
<evidence type="ECO:0000313" key="3">
    <source>
        <dbReference type="Proteomes" id="UP000005045"/>
    </source>
</evidence>
<name>B1GB65_PARG4</name>
<dbReference type="Proteomes" id="UP000005045">
    <property type="component" value="Unassembled WGS sequence"/>
</dbReference>
<dbReference type="AlphaFoldDB" id="B1GB65"/>